<evidence type="ECO:0000256" key="9">
    <source>
        <dbReference type="SAM" id="MobiDB-lite"/>
    </source>
</evidence>
<dbReference type="GeneID" id="8825226"/>
<evidence type="ECO:0000256" key="2">
    <source>
        <dbReference type="ARBA" id="ARBA00022448"/>
    </source>
</evidence>
<dbReference type="AlphaFoldDB" id="D3SXI7"/>
<gene>
    <name evidence="11" type="ordered locus">Nmag_2374</name>
    <name evidence="12" type="ORF">C500_08547</name>
</gene>
<reference evidence="12 14" key="3">
    <citation type="journal article" date="2014" name="PLoS Genet.">
        <title>Phylogenetically driven sequencing of extremely halophilic archaea reveals strategies for static and dynamic osmo-response.</title>
        <authorList>
            <person name="Becker E.A."/>
            <person name="Seitzer P.M."/>
            <person name="Tritt A."/>
            <person name="Larsen D."/>
            <person name="Krusor M."/>
            <person name="Yao A.I."/>
            <person name="Wu D."/>
            <person name="Madern D."/>
            <person name="Eisen J.A."/>
            <person name="Darling A.E."/>
            <person name="Facciotti M.T."/>
        </authorList>
    </citation>
    <scope>NUCLEOTIDE SEQUENCE [LARGE SCALE GENOMIC DNA]</scope>
    <source>
        <strain evidence="14">ATCC 43099 / DSM 3394 / CCM 3739 / CIP 104546 / IAM 13178 / JCM 8861 / NBRC 102185 / NCIMB 2190 / MS3</strain>
        <strain evidence="12">MS-3</strain>
    </source>
</reference>
<feature type="transmembrane region" description="Helical" evidence="8">
    <location>
        <begin position="103"/>
        <end position="126"/>
    </location>
</feature>
<dbReference type="PANTHER" id="PTHR43357">
    <property type="entry name" value="INNER MEMBRANE ABC TRANSPORTER PERMEASE PROTEIN YDCV"/>
    <property type="match status" value="1"/>
</dbReference>
<feature type="domain" description="ABC transmembrane type-1" evidence="10">
    <location>
        <begin position="103"/>
        <end position="290"/>
    </location>
</feature>
<evidence type="ECO:0000313" key="14">
    <source>
        <dbReference type="Proteomes" id="UP000011543"/>
    </source>
</evidence>
<evidence type="ECO:0000256" key="7">
    <source>
        <dbReference type="ARBA" id="ARBA00023136"/>
    </source>
</evidence>
<sequence length="304" mass="33427">MTEYDTNSKAEMETRQEELRSGTGSKWTSTRRSASERIGRPTLVWIVYLTVAILVVPILVTFVASFASTATGVVPRGFITFEHWRHVLGFGEYGVRSNAIPGLTFSVLVATGGMILNVIIGVPIAYALSRYEFAAHNWVNTLAILPVVPGVILGIAFLRTYPDYRGSALVLIVGYCLLKSPYMVLTVQSSFQSIDIVKLEESARSLGASWPRTFLTVIVPHAKRGILAGCIITWTLAAAEFNFTYMVHTGDPEPFSMFLFRNISNAPYLQSAAAISIYFCIVVGAILILQLLGNRGFTTLNDDR</sequence>
<evidence type="ECO:0000313" key="12">
    <source>
        <dbReference type="EMBL" id="ELY30557.1"/>
    </source>
</evidence>
<feature type="transmembrane region" description="Helical" evidence="8">
    <location>
        <begin position="138"/>
        <end position="158"/>
    </location>
</feature>
<feature type="transmembrane region" description="Helical" evidence="8">
    <location>
        <begin position="42"/>
        <end position="67"/>
    </location>
</feature>
<keyword evidence="4" id="KW-0997">Cell inner membrane</keyword>
<dbReference type="Gene3D" id="1.10.3720.10">
    <property type="entry name" value="MetI-like"/>
    <property type="match status" value="1"/>
</dbReference>
<keyword evidence="7 8" id="KW-0472">Membrane</keyword>
<feature type="transmembrane region" description="Helical" evidence="8">
    <location>
        <begin position="164"/>
        <end position="185"/>
    </location>
</feature>
<feature type="compositionally biased region" description="Basic and acidic residues" evidence="9">
    <location>
        <begin position="1"/>
        <end position="20"/>
    </location>
</feature>
<accession>D3SXI7</accession>
<dbReference type="Pfam" id="PF00528">
    <property type="entry name" value="BPD_transp_1"/>
    <property type="match status" value="1"/>
</dbReference>
<evidence type="ECO:0000256" key="8">
    <source>
        <dbReference type="RuleBase" id="RU363032"/>
    </source>
</evidence>
<dbReference type="HOGENOM" id="CLU_016047_3_2_2"/>
<keyword evidence="6 8" id="KW-1133">Transmembrane helix</keyword>
<dbReference type="PATRIC" id="fig|547559.17.peg.1677"/>
<name>D3SXI7_NATMM</name>
<proteinExistence type="inferred from homology"/>
<evidence type="ECO:0000313" key="11">
    <source>
        <dbReference type="EMBL" id="ADD05936.1"/>
    </source>
</evidence>
<dbReference type="InterPro" id="IPR000515">
    <property type="entry name" value="MetI-like"/>
</dbReference>
<dbReference type="EMBL" id="CP001932">
    <property type="protein sequence ID" value="ADD05936.1"/>
    <property type="molecule type" value="Genomic_DNA"/>
</dbReference>
<keyword evidence="2 8" id="KW-0813">Transport</keyword>
<dbReference type="GO" id="GO:0055085">
    <property type="term" value="P:transmembrane transport"/>
    <property type="evidence" value="ECO:0007669"/>
    <property type="project" value="InterPro"/>
</dbReference>
<protein>
    <submittedName>
        <fullName evidence="11">ABC-type transport system permease protein</fullName>
    </submittedName>
    <submittedName>
        <fullName evidence="12">Binding-protein-dependent transport system inner membrane protein</fullName>
    </submittedName>
</protein>
<dbReference type="SUPFAM" id="SSF161098">
    <property type="entry name" value="MetI-like"/>
    <property type="match status" value="1"/>
</dbReference>
<dbReference type="RefSeq" id="WP_004215495.1">
    <property type="nucleotide sequence ID" value="NC_013922.1"/>
</dbReference>
<organism evidence="11 13">
    <name type="scientific">Natrialba magadii (strain ATCC 43099 / DSM 3394 / CCM 3739 / CIP 104546 / IAM 13178 / JCM 8861 / NBRC 102185 / NCIMB 2190 / MS3)</name>
    <name type="common">Natronobacterium magadii</name>
    <dbReference type="NCBI Taxonomy" id="547559"/>
    <lineage>
        <taxon>Archaea</taxon>
        <taxon>Methanobacteriati</taxon>
        <taxon>Methanobacteriota</taxon>
        <taxon>Stenosarchaea group</taxon>
        <taxon>Halobacteria</taxon>
        <taxon>Halobacteriales</taxon>
        <taxon>Natrialbaceae</taxon>
        <taxon>Natrialba</taxon>
    </lineage>
</organism>
<comment type="similarity">
    <text evidence="8">Belongs to the binding-protein-dependent transport system permease family.</text>
</comment>
<dbReference type="STRING" id="547559.Nmag_2374"/>
<evidence type="ECO:0000256" key="6">
    <source>
        <dbReference type="ARBA" id="ARBA00022989"/>
    </source>
</evidence>
<evidence type="ECO:0000256" key="1">
    <source>
        <dbReference type="ARBA" id="ARBA00004429"/>
    </source>
</evidence>
<dbReference type="OrthoDB" id="11163at2157"/>
<keyword evidence="5 8" id="KW-0812">Transmembrane</keyword>
<dbReference type="PaxDb" id="547559-Nmag_2374"/>
<reference evidence="11 13" key="2">
    <citation type="journal article" date="2012" name="BMC Genomics">
        <title>A comparative genomics perspective on the genetic content of the alkaliphilic haloarchaeon Natrialba magadii ATCC 43099T.</title>
        <authorList>
            <person name="Siddaramappa S."/>
            <person name="Challacombe J.F."/>
            <person name="Decastro R.E."/>
            <person name="Pfeiffer F."/>
            <person name="Sastre D.E."/>
            <person name="Gimenez M.I."/>
            <person name="Paggi R.A."/>
            <person name="Detter J.C."/>
            <person name="Davenport K.W."/>
            <person name="Goodwin L.A."/>
            <person name="Kyrpides N."/>
            <person name="Tapia R."/>
            <person name="Pitluck S."/>
            <person name="Lucas S."/>
            <person name="Woyke T."/>
            <person name="Maupin-Furlow J.A."/>
        </authorList>
    </citation>
    <scope>NUCLEOTIDE SEQUENCE [LARGE SCALE GENOMIC DNA]</scope>
    <source>
        <strain evidence="11">ATCC 43099</strain>
        <strain evidence="13">ATCC 43099 / DSM 3394 / CCM 3739 / CIP 104546 / IAM 13178 / JCM 8861 / NBRC 102185 / NCIMB 2190 / MS3</strain>
    </source>
</reference>
<evidence type="ECO:0000259" key="10">
    <source>
        <dbReference type="PROSITE" id="PS50928"/>
    </source>
</evidence>
<dbReference type="PROSITE" id="PS50928">
    <property type="entry name" value="ABC_TM1"/>
    <property type="match status" value="1"/>
</dbReference>
<reference evidence="11" key="4">
    <citation type="submission" date="2016-09" db="EMBL/GenBank/DDBJ databases">
        <authorList>
            <person name="Pfeiffer F."/>
        </authorList>
    </citation>
    <scope>NUCLEOTIDE SEQUENCE</scope>
    <source>
        <strain evidence="11">ATCC 43099</strain>
    </source>
</reference>
<evidence type="ECO:0000256" key="3">
    <source>
        <dbReference type="ARBA" id="ARBA00022475"/>
    </source>
</evidence>
<dbReference type="Proteomes" id="UP000001879">
    <property type="component" value="Chromosome"/>
</dbReference>
<dbReference type="InterPro" id="IPR035906">
    <property type="entry name" value="MetI-like_sf"/>
</dbReference>
<reference evidence="13" key="1">
    <citation type="submission" date="2010-02" db="EMBL/GenBank/DDBJ databases">
        <title>Complete sequence of chromosome of Natrialba magadii ATCC 43099.</title>
        <authorList>
            <consortium name="US DOE Joint Genome Institute"/>
            <person name="Lucas S."/>
            <person name="Copeland A."/>
            <person name="Lapidus A."/>
            <person name="Cheng J.-F."/>
            <person name="Bruce D."/>
            <person name="Goodwin L."/>
            <person name="Pitluck S."/>
            <person name="Davenport K."/>
            <person name="Saunders E."/>
            <person name="Detter J.C."/>
            <person name="Han C."/>
            <person name="Tapia R."/>
            <person name="Land M."/>
            <person name="Hauser L."/>
            <person name="Kyrpides N."/>
            <person name="Mikhailova N."/>
            <person name="De Castro R.E."/>
            <person name="Maupin-Furlow J.A."/>
            <person name="Woyke T."/>
        </authorList>
    </citation>
    <scope>NUCLEOTIDE SEQUENCE [LARGE SCALE GENOMIC DNA]</scope>
    <source>
        <strain evidence="13">ATCC 43099 / DSM 3394 / CCM 3739 / CIP 104546 / IAM 13178 / JCM 8861 / NBRC 102185 / NCIMB 2190 / MS3</strain>
    </source>
</reference>
<feature type="transmembrane region" description="Helical" evidence="8">
    <location>
        <begin position="268"/>
        <end position="292"/>
    </location>
</feature>
<dbReference type="CDD" id="cd06261">
    <property type="entry name" value="TM_PBP2"/>
    <property type="match status" value="1"/>
</dbReference>
<dbReference type="Proteomes" id="UP000011543">
    <property type="component" value="Unassembled WGS sequence"/>
</dbReference>
<evidence type="ECO:0000256" key="5">
    <source>
        <dbReference type="ARBA" id="ARBA00022692"/>
    </source>
</evidence>
<dbReference type="EMBL" id="AOHS01000030">
    <property type="protein sequence ID" value="ELY30557.1"/>
    <property type="molecule type" value="Genomic_DNA"/>
</dbReference>
<comment type="subcellular location">
    <subcellularLocation>
        <location evidence="1">Cell inner membrane</location>
        <topology evidence="1">Multi-pass membrane protein</topology>
    </subcellularLocation>
    <subcellularLocation>
        <location evidence="8">Cell membrane</location>
        <topology evidence="8">Multi-pass membrane protein</topology>
    </subcellularLocation>
</comment>
<keyword evidence="13" id="KW-1185">Reference proteome</keyword>
<evidence type="ECO:0000313" key="13">
    <source>
        <dbReference type="Proteomes" id="UP000001879"/>
    </source>
</evidence>
<dbReference type="KEGG" id="nmg:Nmag_2374"/>
<feature type="transmembrane region" description="Helical" evidence="8">
    <location>
        <begin position="226"/>
        <end position="248"/>
    </location>
</feature>
<dbReference type="GO" id="GO:0005886">
    <property type="term" value="C:plasma membrane"/>
    <property type="evidence" value="ECO:0007669"/>
    <property type="project" value="UniProtKB-SubCell"/>
</dbReference>
<evidence type="ECO:0000256" key="4">
    <source>
        <dbReference type="ARBA" id="ARBA00022519"/>
    </source>
</evidence>
<dbReference type="PANTHER" id="PTHR43357:SF4">
    <property type="entry name" value="INNER MEMBRANE ABC TRANSPORTER PERMEASE PROTEIN YDCV"/>
    <property type="match status" value="1"/>
</dbReference>
<feature type="compositionally biased region" description="Polar residues" evidence="9">
    <location>
        <begin position="22"/>
        <end position="32"/>
    </location>
</feature>
<keyword evidence="3" id="KW-1003">Cell membrane</keyword>
<feature type="region of interest" description="Disordered" evidence="9">
    <location>
        <begin position="1"/>
        <end position="32"/>
    </location>
</feature>
<dbReference type="eggNOG" id="arCOG00163">
    <property type="taxonomic scope" value="Archaea"/>
</dbReference>